<keyword evidence="1 5" id="KW-0378">Hydrolase</keyword>
<feature type="binding site" evidence="4">
    <location>
        <position position="249"/>
    </location>
    <ligand>
        <name>substrate</name>
    </ligand>
</feature>
<gene>
    <name evidence="5" type="ORF">BST83_00745</name>
</gene>
<reference evidence="5 6" key="1">
    <citation type="submission" date="2016-11" db="EMBL/GenBank/DDBJ databases">
        <title>Trade-off between light-utilization and light-protection in marine flavobacteria.</title>
        <authorList>
            <person name="Kumagai Y."/>
        </authorList>
    </citation>
    <scope>NUCLEOTIDE SEQUENCE [LARGE SCALE GENOMIC DNA]</scope>
    <source>
        <strain evidence="5 6">ATCC 700397</strain>
    </source>
</reference>
<dbReference type="PANTHER" id="PTHR36845:SF1">
    <property type="entry name" value="HYDROLASE, PUTATIVE (AFU_ORTHOLOGUE AFUA_7G05090)-RELATED"/>
    <property type="match status" value="1"/>
</dbReference>
<dbReference type="GO" id="GO:0052757">
    <property type="term" value="F:chondroitin hydrolase activity"/>
    <property type="evidence" value="ECO:0007669"/>
    <property type="project" value="TreeGrafter"/>
</dbReference>
<dbReference type="InterPro" id="IPR012341">
    <property type="entry name" value="6hp_glycosidase-like_sf"/>
</dbReference>
<name>A0A2S7L203_9FLAO</name>
<dbReference type="GO" id="GO:0000272">
    <property type="term" value="P:polysaccharide catabolic process"/>
    <property type="evidence" value="ECO:0007669"/>
    <property type="project" value="TreeGrafter"/>
</dbReference>
<dbReference type="PANTHER" id="PTHR36845">
    <property type="entry name" value="HYDROLASE, PUTATIVE (AFU_ORTHOLOGUE AFUA_7G05090)-RELATED"/>
    <property type="match status" value="1"/>
</dbReference>
<sequence>MNRIEIKQMIWITLFVVMVGCSAKLKEHSKVDQPKYPLEEALVRLSNSFTIEPDSLGFPRCLEPNGEIRGVPSKDWTSGFYPGSLWLAYGVSKDAKYKELAQKWLVFSEKEKWNDRTHDMGFKINCSFGNAYKFDKKDAYKDVIIQSAKTLLTRYNETVGSLRSWDHGSWEFPVIIDNMMNLELLFLATELSGDSIYYEVALQHALTTLKNHFRKDLSSYHVVNYDTITGKVIAKETHQGFSDESSWARGQAWGLYGFTLCYRETGNVLFKKQAEKIAKFIMSNPQMPKDKIPYWDYNAPDIPNAPRDASAAAITASALYELQNYSKDGIAYTTFADAIISSLSSEKYIIEQNSKHPFILNHSTGNMPKNDEVDVPISYADYYYLEALIRKENINNNTKDKL</sequence>
<keyword evidence="6" id="KW-1185">Reference proteome</keyword>
<dbReference type="InterPro" id="IPR052369">
    <property type="entry name" value="UG_Glycosaminoglycan_Hydrolase"/>
</dbReference>
<feature type="binding site" evidence="4">
    <location>
        <position position="253"/>
    </location>
    <ligand>
        <name>substrate</name>
    </ligand>
</feature>
<dbReference type="Proteomes" id="UP000239522">
    <property type="component" value="Unassembled WGS sequence"/>
</dbReference>
<dbReference type="Pfam" id="PF07470">
    <property type="entry name" value="Glyco_hydro_88"/>
    <property type="match status" value="1"/>
</dbReference>
<accession>A0A2S7L203</accession>
<protein>
    <submittedName>
        <fullName evidence="5">Glucuronyl hydrolase</fullName>
    </submittedName>
</protein>
<evidence type="ECO:0000313" key="6">
    <source>
        <dbReference type="Proteomes" id="UP000239522"/>
    </source>
</evidence>
<evidence type="ECO:0000256" key="3">
    <source>
        <dbReference type="PIRSR" id="PIRSR610905-1"/>
    </source>
</evidence>
<evidence type="ECO:0000256" key="2">
    <source>
        <dbReference type="ARBA" id="ARBA00038358"/>
    </source>
</evidence>
<feature type="binding site" evidence="4">
    <location>
        <position position="119"/>
    </location>
    <ligand>
        <name>substrate</name>
    </ligand>
</feature>
<dbReference type="SUPFAM" id="SSF48208">
    <property type="entry name" value="Six-hairpin glycosidases"/>
    <property type="match status" value="1"/>
</dbReference>
<dbReference type="AlphaFoldDB" id="A0A2S7L203"/>
<feature type="binding site" evidence="4">
    <location>
        <position position="177"/>
    </location>
    <ligand>
        <name>substrate</name>
    </ligand>
</feature>
<dbReference type="InterPro" id="IPR010905">
    <property type="entry name" value="Glyco_hydro_88"/>
</dbReference>
<dbReference type="PROSITE" id="PS51257">
    <property type="entry name" value="PROKAR_LIPOPROTEIN"/>
    <property type="match status" value="1"/>
</dbReference>
<comment type="similarity">
    <text evidence="2">Belongs to the glycosyl hydrolase 88 family.</text>
</comment>
<evidence type="ECO:0000256" key="1">
    <source>
        <dbReference type="ARBA" id="ARBA00022801"/>
    </source>
</evidence>
<dbReference type="EMBL" id="MQUA01000004">
    <property type="protein sequence ID" value="PQB08921.1"/>
    <property type="molecule type" value="Genomic_DNA"/>
</dbReference>
<evidence type="ECO:0000256" key="4">
    <source>
        <dbReference type="PIRSR" id="PIRSR610905-2"/>
    </source>
</evidence>
<evidence type="ECO:0000313" key="5">
    <source>
        <dbReference type="EMBL" id="PQB08921.1"/>
    </source>
</evidence>
<dbReference type="RefSeq" id="WP_104808141.1">
    <property type="nucleotide sequence ID" value="NZ_MQUA01000004.1"/>
</dbReference>
<proteinExistence type="inferred from homology"/>
<dbReference type="Gene3D" id="1.50.10.10">
    <property type="match status" value="1"/>
</dbReference>
<organism evidence="5 6">
    <name type="scientific">Polaribacter filamentus</name>
    <dbReference type="NCBI Taxonomy" id="53483"/>
    <lineage>
        <taxon>Bacteria</taxon>
        <taxon>Pseudomonadati</taxon>
        <taxon>Bacteroidota</taxon>
        <taxon>Flavobacteriia</taxon>
        <taxon>Flavobacteriales</taxon>
        <taxon>Flavobacteriaceae</taxon>
    </lineage>
</organism>
<feature type="binding site" evidence="4">
    <location>
        <position position="237"/>
    </location>
    <ligand>
        <name>substrate</name>
    </ligand>
</feature>
<dbReference type="InterPro" id="IPR008928">
    <property type="entry name" value="6-hairpin_glycosidase_sf"/>
</dbReference>
<feature type="active site" description="Nucleophile" evidence="3">
    <location>
        <position position="119"/>
    </location>
</feature>
<dbReference type="OrthoDB" id="428577at2"/>
<comment type="caution">
    <text evidence="5">The sequence shown here is derived from an EMBL/GenBank/DDBJ whole genome shotgun (WGS) entry which is preliminary data.</text>
</comment>
<feature type="active site" description="Proton donor" evidence="3">
    <location>
        <position position="177"/>
    </location>
</feature>